<evidence type="ECO:0000259" key="2">
    <source>
        <dbReference type="Pfam" id="PF13439"/>
    </source>
</evidence>
<dbReference type="InterPro" id="IPR001296">
    <property type="entry name" value="Glyco_trans_1"/>
</dbReference>
<dbReference type="SUPFAM" id="SSF53756">
    <property type="entry name" value="UDP-Glycosyltransferase/glycogen phosphorylase"/>
    <property type="match status" value="1"/>
</dbReference>
<dbReference type="InterPro" id="IPR028098">
    <property type="entry name" value="Glyco_trans_4-like_N"/>
</dbReference>
<feature type="domain" description="Glycosyltransferase subfamily 4-like N-terminal" evidence="2">
    <location>
        <begin position="31"/>
        <end position="164"/>
    </location>
</feature>
<keyword evidence="3" id="KW-0328">Glycosyltransferase</keyword>
<protein>
    <submittedName>
        <fullName evidence="3">Glycosyltransferase family 4 protein</fullName>
        <ecNumber evidence="3">2.4.-.-</ecNumber>
    </submittedName>
</protein>
<dbReference type="GO" id="GO:0016757">
    <property type="term" value="F:glycosyltransferase activity"/>
    <property type="evidence" value="ECO:0007669"/>
    <property type="project" value="UniProtKB-KW"/>
</dbReference>
<dbReference type="EMBL" id="JBHSTQ010000004">
    <property type="protein sequence ID" value="MFC6386034.1"/>
    <property type="molecule type" value="Genomic_DNA"/>
</dbReference>
<organism evidence="3 4">
    <name type="scientific">Sporolactobacillus kofuensis</name>
    <dbReference type="NCBI Taxonomy" id="269672"/>
    <lineage>
        <taxon>Bacteria</taxon>
        <taxon>Bacillati</taxon>
        <taxon>Bacillota</taxon>
        <taxon>Bacilli</taxon>
        <taxon>Bacillales</taxon>
        <taxon>Sporolactobacillaceae</taxon>
        <taxon>Sporolactobacillus</taxon>
    </lineage>
</organism>
<name>A0ABW1WCX9_9BACL</name>
<dbReference type="CDD" id="cd03801">
    <property type="entry name" value="GT4_PimA-like"/>
    <property type="match status" value="1"/>
</dbReference>
<dbReference type="Pfam" id="PF00534">
    <property type="entry name" value="Glycos_transf_1"/>
    <property type="match status" value="1"/>
</dbReference>
<dbReference type="Gene3D" id="3.40.50.2000">
    <property type="entry name" value="Glycogen Phosphorylase B"/>
    <property type="match status" value="2"/>
</dbReference>
<feature type="domain" description="Glycosyl transferase family 1" evidence="1">
    <location>
        <begin position="187"/>
        <end position="355"/>
    </location>
</feature>
<keyword evidence="4" id="KW-1185">Reference proteome</keyword>
<dbReference type="EC" id="2.4.-.-" evidence="3"/>
<evidence type="ECO:0000313" key="4">
    <source>
        <dbReference type="Proteomes" id="UP001596267"/>
    </source>
</evidence>
<dbReference type="PANTHER" id="PTHR12526">
    <property type="entry name" value="GLYCOSYLTRANSFERASE"/>
    <property type="match status" value="1"/>
</dbReference>
<dbReference type="PANTHER" id="PTHR12526:SF638">
    <property type="entry name" value="SPORE COAT PROTEIN SA"/>
    <property type="match status" value="1"/>
</dbReference>
<gene>
    <name evidence="3" type="ORF">ACFP7A_05425</name>
</gene>
<evidence type="ECO:0000313" key="3">
    <source>
        <dbReference type="EMBL" id="MFC6386034.1"/>
    </source>
</evidence>
<proteinExistence type="predicted"/>
<accession>A0ABW1WCX9</accession>
<dbReference type="Pfam" id="PF13439">
    <property type="entry name" value="Glyco_transf_4"/>
    <property type="match status" value="1"/>
</dbReference>
<dbReference type="Proteomes" id="UP001596267">
    <property type="component" value="Unassembled WGS sequence"/>
</dbReference>
<sequence length="381" mass="43243">MKIAFICSDRGPCPPVRGGAIQLLISKVAPLLAKDHKVTVFSITDPHLHAREKVDQVHYERFDKSQFFYHVCKRVREKKFDVIQVYNRPGWVPFLRDAAPRAKILLSLHNRVFETLKVDQEHAARGMQESDGILTVSRFIAKDTVKKFPDVSEKLHVLYTGVDIHDYAPIWTDTGKKWRKQIRSLYSIGPQDPLLLFVGRLVSAKGCHLLLKAMKELLVTHQQAKLLIVGSKWYADESSSAYIEDLKTLANQMNGSIIFTSYVSVNEIPKYFSAADLFVCPSQWKEPLARVHYEAMAAGLPIITTNRGGNPELFHHGKDALIIKDYKDPAAFTKAITKLLENRDHAEKMGRIGRKKVKKTYNFARVASDLDALYASLNRSN</sequence>
<reference evidence="4" key="1">
    <citation type="journal article" date="2019" name="Int. J. Syst. Evol. Microbiol.">
        <title>The Global Catalogue of Microorganisms (GCM) 10K type strain sequencing project: providing services to taxonomists for standard genome sequencing and annotation.</title>
        <authorList>
            <consortium name="The Broad Institute Genomics Platform"/>
            <consortium name="The Broad Institute Genome Sequencing Center for Infectious Disease"/>
            <person name="Wu L."/>
            <person name="Ma J."/>
        </authorList>
    </citation>
    <scope>NUCLEOTIDE SEQUENCE [LARGE SCALE GENOMIC DNA]</scope>
    <source>
        <strain evidence="4">CCUG 42001</strain>
    </source>
</reference>
<dbReference type="RefSeq" id="WP_253053128.1">
    <property type="nucleotide sequence ID" value="NZ_JAMXWN010000003.1"/>
</dbReference>
<keyword evidence="3" id="KW-0808">Transferase</keyword>
<comment type="caution">
    <text evidence="3">The sequence shown here is derived from an EMBL/GenBank/DDBJ whole genome shotgun (WGS) entry which is preliminary data.</text>
</comment>
<evidence type="ECO:0000259" key="1">
    <source>
        <dbReference type="Pfam" id="PF00534"/>
    </source>
</evidence>